<keyword evidence="2" id="KW-0325">Glycoprotein</keyword>
<evidence type="ECO:0000256" key="2">
    <source>
        <dbReference type="ARBA" id="ARBA00023180"/>
    </source>
</evidence>
<comment type="caution">
    <text evidence="4">The sequence shown here is derived from an EMBL/GenBank/DDBJ whole genome shotgun (WGS) entry which is preliminary data.</text>
</comment>
<evidence type="ECO:0000313" key="4">
    <source>
        <dbReference type="EMBL" id="KRT86890.1"/>
    </source>
</evidence>
<comment type="similarity">
    <text evidence="1">Belongs to the type-B carboxylesterase/lipase family.</text>
</comment>
<feature type="domain" description="Carboxylesterase type B" evidence="3">
    <location>
        <begin position="10"/>
        <end position="392"/>
    </location>
</feature>
<evidence type="ECO:0000259" key="3">
    <source>
        <dbReference type="Pfam" id="PF00135"/>
    </source>
</evidence>
<name>A0A0T6BHY6_9SCAR</name>
<dbReference type="Gene3D" id="3.40.50.1820">
    <property type="entry name" value="alpha/beta hydrolase"/>
    <property type="match status" value="1"/>
</dbReference>
<proteinExistence type="inferred from homology"/>
<dbReference type="InterPro" id="IPR002018">
    <property type="entry name" value="CarbesteraseB"/>
</dbReference>
<accession>A0A0T6BHY6</accession>
<dbReference type="GO" id="GO:0016787">
    <property type="term" value="F:hydrolase activity"/>
    <property type="evidence" value="ECO:0007669"/>
    <property type="project" value="UniProtKB-KW"/>
</dbReference>
<protein>
    <submittedName>
        <fullName evidence="4">Hydrolase</fullName>
    </submittedName>
</protein>
<dbReference type="Proteomes" id="UP000051574">
    <property type="component" value="Unassembled WGS sequence"/>
</dbReference>
<dbReference type="AlphaFoldDB" id="A0A0T6BHY6"/>
<dbReference type="EMBL" id="LJIG01000050">
    <property type="protein sequence ID" value="KRT86890.1"/>
    <property type="molecule type" value="Genomic_DNA"/>
</dbReference>
<dbReference type="OrthoDB" id="3200163at2759"/>
<dbReference type="InterPro" id="IPR029058">
    <property type="entry name" value="AB_hydrolase_fold"/>
</dbReference>
<dbReference type="PANTHER" id="PTHR43903">
    <property type="entry name" value="NEUROLIGIN"/>
    <property type="match status" value="1"/>
</dbReference>
<reference evidence="4 5" key="1">
    <citation type="submission" date="2015-09" db="EMBL/GenBank/DDBJ databases">
        <title>Draft genome of the scarab beetle Oryctes borbonicus.</title>
        <authorList>
            <person name="Meyer J.M."/>
            <person name="Markov G.V."/>
            <person name="Baskaran P."/>
            <person name="Herrmann M."/>
            <person name="Sommer R.J."/>
            <person name="Roedelsperger C."/>
        </authorList>
    </citation>
    <scope>NUCLEOTIDE SEQUENCE [LARGE SCALE GENOMIC DNA]</scope>
    <source>
        <strain evidence="4">OB123</strain>
        <tissue evidence="4">Whole animal</tissue>
    </source>
</reference>
<feature type="non-terminal residue" evidence="4">
    <location>
        <position position="424"/>
    </location>
</feature>
<organism evidence="4 5">
    <name type="scientific">Oryctes borbonicus</name>
    <dbReference type="NCBI Taxonomy" id="1629725"/>
    <lineage>
        <taxon>Eukaryota</taxon>
        <taxon>Metazoa</taxon>
        <taxon>Ecdysozoa</taxon>
        <taxon>Arthropoda</taxon>
        <taxon>Hexapoda</taxon>
        <taxon>Insecta</taxon>
        <taxon>Pterygota</taxon>
        <taxon>Neoptera</taxon>
        <taxon>Endopterygota</taxon>
        <taxon>Coleoptera</taxon>
        <taxon>Polyphaga</taxon>
        <taxon>Scarabaeiformia</taxon>
        <taxon>Scarabaeidae</taxon>
        <taxon>Dynastinae</taxon>
        <taxon>Oryctes</taxon>
    </lineage>
</organism>
<feature type="non-terminal residue" evidence="4">
    <location>
        <position position="1"/>
    </location>
</feature>
<dbReference type="SUPFAM" id="SSF53474">
    <property type="entry name" value="alpha/beta-Hydrolases"/>
    <property type="match status" value="1"/>
</dbReference>
<dbReference type="Pfam" id="PF00135">
    <property type="entry name" value="COesterase"/>
    <property type="match status" value="1"/>
</dbReference>
<evidence type="ECO:0000256" key="1">
    <source>
        <dbReference type="ARBA" id="ARBA00005964"/>
    </source>
</evidence>
<sequence>RTKPSFDKSHTSGGNLGIEDIAAGLRWIKKNIAAFGGDPSRVTLMGHDTGAALVNLLFVSPSTKGLFHRVVLLSGTALSPWATVHNPDSIRLSVGQQTGCLLASAPSEDDIDIAPCLRSRPLQALLEAKLEAVRFMPRIAPSLPIDPDTPDPAFAMEHASENFITCEVMLGTTTTESYNDFNAADIQYGFEEDQRNRVLRTYIRNAYVYHLNEIFSAVRNEYTDWDKSILHPINIRDSTMEALSDGHTVSPLIRVGYLHARRGAKTYFFHFGYQTKDSDYPQRLGSVRGEDITYILGLPLVGGMPFFPQNFSRQDMGVAEAVLNFFSNFAKSGDPNGPGQQKEIPDYGTLREKTRYKTLIWDPYEVGTQSYLSIALKPKMKSHYRGHKMAVWLNLIPQLHQPGDDDVSMRHHHFHEREPHYYAG</sequence>
<dbReference type="InterPro" id="IPR051093">
    <property type="entry name" value="Neuroligin/BSAL"/>
</dbReference>
<keyword evidence="4" id="KW-0378">Hydrolase</keyword>
<keyword evidence="5" id="KW-1185">Reference proteome</keyword>
<gene>
    <name evidence="4" type="ORF">AMK59_1747</name>
</gene>
<evidence type="ECO:0000313" key="5">
    <source>
        <dbReference type="Proteomes" id="UP000051574"/>
    </source>
</evidence>